<keyword evidence="8 11" id="KW-1133">Transmembrane helix</keyword>
<dbReference type="PANTHER" id="PTHR45436:SF5">
    <property type="entry name" value="SENSOR HISTIDINE KINASE TRCS"/>
    <property type="match status" value="1"/>
</dbReference>
<dbReference type="RefSeq" id="WP_345391714.1">
    <property type="nucleotide sequence ID" value="NZ_BAABHG010000005.1"/>
</dbReference>
<dbReference type="Gene3D" id="3.30.565.10">
    <property type="entry name" value="Histidine kinase-like ATPase, C-terminal domain"/>
    <property type="match status" value="1"/>
</dbReference>
<keyword evidence="7 14" id="KW-0418">Kinase</keyword>
<evidence type="ECO:0000256" key="3">
    <source>
        <dbReference type="ARBA" id="ARBA00012438"/>
    </source>
</evidence>
<reference evidence="15" key="1">
    <citation type="journal article" date="2019" name="Int. J. Syst. Evol. Microbiol.">
        <title>The Global Catalogue of Microorganisms (GCM) 10K type strain sequencing project: providing services to taxonomists for standard genome sequencing and annotation.</title>
        <authorList>
            <consortium name="The Broad Institute Genomics Platform"/>
            <consortium name="The Broad Institute Genome Sequencing Center for Infectious Disease"/>
            <person name="Wu L."/>
            <person name="Ma J."/>
        </authorList>
    </citation>
    <scope>NUCLEOTIDE SEQUENCE [LARGE SCALE GENOMIC DNA]</scope>
    <source>
        <strain evidence="15">CGMCC 4.7643</strain>
    </source>
</reference>
<evidence type="ECO:0000256" key="6">
    <source>
        <dbReference type="ARBA" id="ARBA00022692"/>
    </source>
</evidence>
<keyword evidence="6 11" id="KW-0812">Transmembrane</keyword>
<dbReference type="SUPFAM" id="SSF158472">
    <property type="entry name" value="HAMP domain-like"/>
    <property type="match status" value="1"/>
</dbReference>
<evidence type="ECO:0000256" key="5">
    <source>
        <dbReference type="ARBA" id="ARBA00022679"/>
    </source>
</evidence>
<dbReference type="Pfam" id="PF00512">
    <property type="entry name" value="HisKA"/>
    <property type="match status" value="1"/>
</dbReference>
<dbReference type="Pfam" id="PF00672">
    <property type="entry name" value="HAMP"/>
    <property type="match status" value="1"/>
</dbReference>
<dbReference type="EC" id="2.7.13.3" evidence="3"/>
<comment type="catalytic activity">
    <reaction evidence="1">
        <text>ATP + protein L-histidine = ADP + protein N-phospho-L-histidine.</text>
        <dbReference type="EC" id="2.7.13.3"/>
    </reaction>
</comment>
<dbReference type="InterPro" id="IPR036890">
    <property type="entry name" value="HATPase_C_sf"/>
</dbReference>
<feature type="transmembrane region" description="Helical" evidence="11">
    <location>
        <begin position="12"/>
        <end position="31"/>
    </location>
</feature>
<dbReference type="GO" id="GO:0016301">
    <property type="term" value="F:kinase activity"/>
    <property type="evidence" value="ECO:0007669"/>
    <property type="project" value="UniProtKB-KW"/>
</dbReference>
<evidence type="ECO:0000256" key="7">
    <source>
        <dbReference type="ARBA" id="ARBA00022777"/>
    </source>
</evidence>
<dbReference type="CDD" id="cd06225">
    <property type="entry name" value="HAMP"/>
    <property type="match status" value="1"/>
</dbReference>
<gene>
    <name evidence="14" type="ORF">ACFSYJ_32365</name>
</gene>
<keyword evidence="4" id="KW-0597">Phosphoprotein</keyword>
<dbReference type="SMART" id="SM00304">
    <property type="entry name" value="HAMP"/>
    <property type="match status" value="1"/>
</dbReference>
<keyword evidence="15" id="KW-1185">Reference proteome</keyword>
<comment type="caution">
    <text evidence="14">The sequence shown here is derived from an EMBL/GenBank/DDBJ whole genome shotgun (WGS) entry which is preliminary data.</text>
</comment>
<dbReference type="Gene3D" id="6.10.340.10">
    <property type="match status" value="1"/>
</dbReference>
<feature type="domain" description="HAMP" evidence="13">
    <location>
        <begin position="198"/>
        <end position="250"/>
    </location>
</feature>
<evidence type="ECO:0000259" key="13">
    <source>
        <dbReference type="PROSITE" id="PS50885"/>
    </source>
</evidence>
<evidence type="ECO:0000256" key="1">
    <source>
        <dbReference type="ARBA" id="ARBA00000085"/>
    </source>
</evidence>
<dbReference type="InterPro" id="IPR036097">
    <property type="entry name" value="HisK_dim/P_sf"/>
</dbReference>
<dbReference type="InterPro" id="IPR050428">
    <property type="entry name" value="TCS_sensor_his_kinase"/>
</dbReference>
<dbReference type="Pfam" id="PF02518">
    <property type="entry name" value="HATPase_c"/>
    <property type="match status" value="1"/>
</dbReference>
<proteinExistence type="predicted"/>
<evidence type="ECO:0000256" key="11">
    <source>
        <dbReference type="SAM" id="Phobius"/>
    </source>
</evidence>
<dbReference type="PROSITE" id="PS50885">
    <property type="entry name" value="HAMP"/>
    <property type="match status" value="1"/>
</dbReference>
<organism evidence="14 15">
    <name type="scientific">Amycolatopsis samaneae</name>
    <dbReference type="NCBI Taxonomy" id="664691"/>
    <lineage>
        <taxon>Bacteria</taxon>
        <taxon>Bacillati</taxon>
        <taxon>Actinomycetota</taxon>
        <taxon>Actinomycetes</taxon>
        <taxon>Pseudonocardiales</taxon>
        <taxon>Pseudonocardiaceae</taxon>
        <taxon>Amycolatopsis</taxon>
    </lineage>
</organism>
<dbReference type="CDD" id="cd00075">
    <property type="entry name" value="HATPase"/>
    <property type="match status" value="1"/>
</dbReference>
<dbReference type="Proteomes" id="UP001597419">
    <property type="component" value="Unassembled WGS sequence"/>
</dbReference>
<dbReference type="CDD" id="cd00082">
    <property type="entry name" value="HisKA"/>
    <property type="match status" value="1"/>
</dbReference>
<dbReference type="PRINTS" id="PR00344">
    <property type="entry name" value="BCTRLSENSOR"/>
</dbReference>
<dbReference type="SMART" id="SM00388">
    <property type="entry name" value="HisKA"/>
    <property type="match status" value="1"/>
</dbReference>
<dbReference type="InterPro" id="IPR003661">
    <property type="entry name" value="HisK_dim/P_dom"/>
</dbReference>
<keyword evidence="5" id="KW-0808">Transferase</keyword>
<dbReference type="Gene3D" id="1.10.287.130">
    <property type="match status" value="1"/>
</dbReference>
<dbReference type="SUPFAM" id="SSF47384">
    <property type="entry name" value="Homodimeric domain of signal transducing histidine kinase"/>
    <property type="match status" value="1"/>
</dbReference>
<accession>A0ABW5GR80</accession>
<sequence>MKWRPGLRESIALTVVLMTVAATVAMAFVAYRIQAGSTRERFEESAKAGFGADAQQANKHARWPEAPRVVNVADFMAGRIGLTWAIVNLQATSGPTSAVEGDQYVPVAKSVGVPDGPDLPVAEIDRVRNTVHVRTYTLDTVNTPRYAVVGEVSPNLVLVEFYSLRGLDAELSLLRKQLALVGCGVAVLAALLGVLAARRVQRPVRAAADAAQRLGAGALDTRVPVRGNDELADLAGAFNAMAQRLGDSIEQLRTKERQQRRFVADVAHDLRTPLASMIAATDSLHSTDAEDRERSAELLGTQVRRLSRLVEDLLEMSRFDAGAADFRPETVDLAALAEDAIALSAPGGDVPVRVTGDAVIVGDPRRLHTIVRNLVTNAVRHGAAPVTVTVDGDAPGHATVSVADSGPGLPPDLAPFVFDRFVRGDRARGETEGSGLGLAIAHENAVLHGGRLEVTGPPGTVFVLTVPRGTPGGRV</sequence>
<dbReference type="InterPro" id="IPR005467">
    <property type="entry name" value="His_kinase_dom"/>
</dbReference>
<evidence type="ECO:0000256" key="10">
    <source>
        <dbReference type="ARBA" id="ARBA00023136"/>
    </source>
</evidence>
<name>A0ABW5GR80_9PSEU</name>
<comment type="subcellular location">
    <subcellularLocation>
        <location evidence="2">Cell membrane</location>
    </subcellularLocation>
</comment>
<dbReference type="PANTHER" id="PTHR45436">
    <property type="entry name" value="SENSOR HISTIDINE KINASE YKOH"/>
    <property type="match status" value="1"/>
</dbReference>
<feature type="transmembrane region" description="Helical" evidence="11">
    <location>
        <begin position="178"/>
        <end position="197"/>
    </location>
</feature>
<evidence type="ECO:0000256" key="9">
    <source>
        <dbReference type="ARBA" id="ARBA00023012"/>
    </source>
</evidence>
<dbReference type="SUPFAM" id="SSF55874">
    <property type="entry name" value="ATPase domain of HSP90 chaperone/DNA topoisomerase II/histidine kinase"/>
    <property type="match status" value="1"/>
</dbReference>
<feature type="domain" description="Histidine kinase" evidence="12">
    <location>
        <begin position="265"/>
        <end position="470"/>
    </location>
</feature>
<keyword evidence="9" id="KW-0902">Two-component regulatory system</keyword>
<keyword evidence="10 11" id="KW-0472">Membrane</keyword>
<evidence type="ECO:0000313" key="14">
    <source>
        <dbReference type="EMBL" id="MFD2463346.1"/>
    </source>
</evidence>
<dbReference type="InterPro" id="IPR004358">
    <property type="entry name" value="Sig_transdc_His_kin-like_C"/>
</dbReference>
<evidence type="ECO:0000256" key="8">
    <source>
        <dbReference type="ARBA" id="ARBA00022989"/>
    </source>
</evidence>
<evidence type="ECO:0000259" key="12">
    <source>
        <dbReference type="PROSITE" id="PS50109"/>
    </source>
</evidence>
<dbReference type="PROSITE" id="PS50109">
    <property type="entry name" value="HIS_KIN"/>
    <property type="match status" value="1"/>
</dbReference>
<dbReference type="InterPro" id="IPR003660">
    <property type="entry name" value="HAMP_dom"/>
</dbReference>
<dbReference type="SMART" id="SM00387">
    <property type="entry name" value="HATPase_c"/>
    <property type="match status" value="1"/>
</dbReference>
<protein>
    <recommendedName>
        <fullName evidence="3">histidine kinase</fullName>
        <ecNumber evidence="3">2.7.13.3</ecNumber>
    </recommendedName>
</protein>
<dbReference type="InterPro" id="IPR003594">
    <property type="entry name" value="HATPase_dom"/>
</dbReference>
<evidence type="ECO:0000256" key="2">
    <source>
        <dbReference type="ARBA" id="ARBA00004236"/>
    </source>
</evidence>
<evidence type="ECO:0000313" key="15">
    <source>
        <dbReference type="Proteomes" id="UP001597419"/>
    </source>
</evidence>
<dbReference type="EMBL" id="JBHUKU010000020">
    <property type="protein sequence ID" value="MFD2463346.1"/>
    <property type="molecule type" value="Genomic_DNA"/>
</dbReference>
<evidence type="ECO:0000256" key="4">
    <source>
        <dbReference type="ARBA" id="ARBA00022553"/>
    </source>
</evidence>